<feature type="compositionally biased region" description="Acidic residues" evidence="1">
    <location>
        <begin position="325"/>
        <end position="358"/>
    </location>
</feature>
<feature type="compositionally biased region" description="Acidic residues" evidence="1">
    <location>
        <begin position="933"/>
        <end position="945"/>
    </location>
</feature>
<dbReference type="InterPro" id="IPR017956">
    <property type="entry name" value="AT_hook_DNA-bd_motif"/>
</dbReference>
<dbReference type="KEGG" id="more:E1B28_003194"/>
<keyword evidence="3" id="KW-1185">Reference proteome</keyword>
<dbReference type="RefSeq" id="XP_043002119.1">
    <property type="nucleotide sequence ID" value="XM_043160163.1"/>
</dbReference>
<sequence>MSLGSSQIFEKLTAGTLRETLRDLGVKKWGSLKRDEMLAELQKLAGDDETSHVEENEEEESPITSKSRTATKPRKSLSAPGTSQKRKAPQASEEMDSISTAPATRSSRRKANESVVGKTRTTRSRAVFTQPPRKVVENGSSTSKRKRGQPSATDSEVDIEQADEEDQKQPAKRTRQAVTISSSRNARSQDEPSTRTTRSKGPVTSESISSTPRTTRASAARKESPNRIRSTHPRGTARDSISLPSRVARPRATNTRMDVDESASTSRALRSHAAVSSPVRVTRARPQPQEAQLSTRAGSRTKTYVSREAREARRRSRSAASASEAEFDSDGVDDADVPVPSSEEEEEAGEESDEEEEDLQTKKRGNRNARANSAPEPEPKRGRGRPRKTNDEPAPGPKKGRGRPRKSNDEPSPGPKRGKGRPRKTTPATHVDADTGAVATPTRPVGNRTIKKPNPYPTYASPVAAKGEHVARNKNVSARGHPRPAARGRAGIIRTQQSARRDKGKGKQEFKHKFDGVEIPGLSYKIQVADEEEGEDDGDYDLDPEHNHEGAGSAEGGDKVGLEGGVSGSHGEEADKASNEPEKNEHVEREVESSDGEWALSLADKVITSNGSSIPNQQEHIPTSQHPGETFQPDTGSNDEEMPDAPSDFAIPEPRPETEEPTSERVEGTTIDTGMDIDVDIRIADEDVEHEEIAADETVNNLPVENDLDVLQTTQSVDGEAEKENHLDEKEVVPLPHVEMAVDHAMTELSTREPVADEGNSVPHVETGTEQTFEDPQNKDQTEHETQDQEVARVHTFGNTRQEDEGQGTHREVQQDERQDVQQDLQQDVQQDVQLDVQQDTNDNNGEATTIDKANVQKPTEQALSESDNISNDSVPAGYDLASLHSRPDPGEVEYDNEPGEDEPTSSTIPTHVSSNIFPSLSDLHSRPKPGEQEEFGEDENEYGEEPNPPLTDAVNDVYVGEGSPRMETEIYDLDEEYEEAEVGQLASAGATPEAFNGFGDEAFVEREEPSTEGDLEDMMNIHASASASVDLLDGEDGTMQFESRGVSIEEGTVDDGISVGTGQRALVDDGSMYLNEDAFAMDAEETSMTGVAGGHVGQSSTSGGALPGVDIAVATTFSAATMTTQGSYI</sequence>
<dbReference type="AlphaFoldDB" id="A0A9P7RMK3"/>
<evidence type="ECO:0000256" key="1">
    <source>
        <dbReference type="SAM" id="MobiDB-lite"/>
    </source>
</evidence>
<reference evidence="2" key="1">
    <citation type="journal article" date="2021" name="Genome Biol. Evol.">
        <title>The assembled and annotated genome of the fairy-ring fungus Marasmius oreades.</title>
        <authorList>
            <person name="Hiltunen M."/>
            <person name="Ament-Velasquez S.L."/>
            <person name="Johannesson H."/>
        </authorList>
    </citation>
    <scope>NUCLEOTIDE SEQUENCE</scope>
    <source>
        <strain evidence="2">03SP1</strain>
    </source>
</reference>
<feature type="compositionally biased region" description="Basic and acidic residues" evidence="1">
    <location>
        <begin position="654"/>
        <end position="667"/>
    </location>
</feature>
<feature type="region of interest" description="Disordered" evidence="1">
    <location>
        <begin position="43"/>
        <end position="675"/>
    </location>
</feature>
<evidence type="ECO:0008006" key="4">
    <source>
        <dbReference type="Google" id="ProtNLM"/>
    </source>
</evidence>
<name>A0A9P7RMK3_9AGAR</name>
<dbReference type="PRINTS" id="PR00929">
    <property type="entry name" value="ATHOOK"/>
</dbReference>
<protein>
    <recommendedName>
        <fullName evidence="4">SAP domain-containing protein</fullName>
    </recommendedName>
</protein>
<comment type="caution">
    <text evidence="2">The sequence shown here is derived from an EMBL/GenBank/DDBJ whole genome shotgun (WGS) entry which is preliminary data.</text>
</comment>
<evidence type="ECO:0000313" key="3">
    <source>
        <dbReference type="Proteomes" id="UP001049176"/>
    </source>
</evidence>
<feature type="compositionally biased region" description="Polar residues" evidence="1">
    <location>
        <begin position="289"/>
        <end position="304"/>
    </location>
</feature>
<feature type="compositionally biased region" description="Basic and acidic residues" evidence="1">
    <location>
        <begin position="776"/>
        <end position="793"/>
    </location>
</feature>
<feature type="compositionally biased region" description="Basic and acidic residues" evidence="1">
    <location>
        <begin position="745"/>
        <end position="755"/>
    </location>
</feature>
<feature type="compositionally biased region" description="Polar residues" evidence="1">
    <location>
        <begin position="607"/>
        <end position="636"/>
    </location>
</feature>
<feature type="compositionally biased region" description="Basic and acidic residues" evidence="1">
    <location>
        <begin position="801"/>
        <end position="821"/>
    </location>
</feature>
<feature type="compositionally biased region" description="Polar residues" evidence="1">
    <location>
        <begin position="905"/>
        <end position="919"/>
    </location>
</feature>
<gene>
    <name evidence="2" type="ORF">E1B28_003194</name>
</gene>
<organism evidence="2 3">
    <name type="scientific">Marasmius oreades</name>
    <name type="common">fairy-ring Marasmius</name>
    <dbReference type="NCBI Taxonomy" id="181124"/>
    <lineage>
        <taxon>Eukaryota</taxon>
        <taxon>Fungi</taxon>
        <taxon>Dikarya</taxon>
        <taxon>Basidiomycota</taxon>
        <taxon>Agaricomycotina</taxon>
        <taxon>Agaricomycetes</taxon>
        <taxon>Agaricomycetidae</taxon>
        <taxon>Agaricales</taxon>
        <taxon>Marasmiineae</taxon>
        <taxon>Marasmiaceae</taxon>
        <taxon>Marasmius</taxon>
    </lineage>
</organism>
<feature type="compositionally biased region" description="Acidic residues" evidence="1">
    <location>
        <begin position="891"/>
        <end position="904"/>
    </location>
</feature>
<feature type="compositionally biased region" description="Acidic residues" evidence="1">
    <location>
        <begin position="155"/>
        <end position="166"/>
    </location>
</feature>
<dbReference type="Proteomes" id="UP001049176">
    <property type="component" value="Chromosome 11"/>
</dbReference>
<feature type="compositionally biased region" description="Basic and acidic residues" evidence="1">
    <location>
        <begin position="45"/>
        <end position="54"/>
    </location>
</feature>
<feature type="compositionally biased region" description="Polar residues" evidence="1">
    <location>
        <begin position="176"/>
        <end position="186"/>
    </location>
</feature>
<feature type="region of interest" description="Disordered" evidence="1">
    <location>
        <begin position="745"/>
        <end position="954"/>
    </location>
</feature>
<feature type="compositionally biased region" description="Polar residues" evidence="1">
    <location>
        <begin position="202"/>
        <end position="217"/>
    </location>
</feature>
<accession>A0A9P7RMK3</accession>
<dbReference type="SMART" id="SM00384">
    <property type="entry name" value="AT_hook"/>
    <property type="match status" value="3"/>
</dbReference>
<feature type="compositionally biased region" description="Acidic residues" evidence="1">
    <location>
        <begin position="529"/>
        <end position="542"/>
    </location>
</feature>
<feature type="compositionally biased region" description="Basic and acidic residues" evidence="1">
    <location>
        <begin position="570"/>
        <end position="592"/>
    </location>
</feature>
<feature type="compositionally biased region" description="Polar residues" evidence="1">
    <location>
        <begin position="252"/>
        <end position="268"/>
    </location>
</feature>
<dbReference type="EMBL" id="CM032191">
    <property type="protein sequence ID" value="KAG7085648.1"/>
    <property type="molecule type" value="Genomic_DNA"/>
</dbReference>
<dbReference type="GO" id="GO:0003677">
    <property type="term" value="F:DNA binding"/>
    <property type="evidence" value="ECO:0007669"/>
    <property type="project" value="InterPro"/>
</dbReference>
<feature type="compositionally biased region" description="Low complexity" evidence="1">
    <location>
        <begin position="822"/>
        <end position="840"/>
    </location>
</feature>
<feature type="compositionally biased region" description="Polar residues" evidence="1">
    <location>
        <begin position="857"/>
        <end position="874"/>
    </location>
</feature>
<dbReference type="GeneID" id="66072270"/>
<dbReference type="OrthoDB" id="3091327at2759"/>
<feature type="compositionally biased region" description="Basic and acidic residues" evidence="1">
    <location>
        <begin position="499"/>
        <end position="516"/>
    </location>
</feature>
<evidence type="ECO:0000313" key="2">
    <source>
        <dbReference type="EMBL" id="KAG7085648.1"/>
    </source>
</evidence>
<proteinExistence type="predicted"/>